<dbReference type="PANTHER" id="PTHR22768:SF0">
    <property type="entry name" value="DNA REPLICATION COMPLEX GINS PROTEIN PSF3"/>
    <property type="match status" value="1"/>
</dbReference>
<dbReference type="CDD" id="cd11713">
    <property type="entry name" value="GINS_A_psf3"/>
    <property type="match status" value="1"/>
</dbReference>
<name>V5CZR6_TRYCR</name>
<dbReference type="CDD" id="cd21693">
    <property type="entry name" value="GINS_B_Psf3"/>
    <property type="match status" value="1"/>
</dbReference>
<gene>
    <name evidence="7" type="ORF">TCDM_11737</name>
</gene>
<comment type="caution">
    <text evidence="7">The sequence shown here is derived from an EMBL/GenBank/DDBJ whole genome shotgun (WGS) entry which is preliminary data.</text>
</comment>
<organism evidence="7 8">
    <name type="scientific">Trypanosoma cruzi Dm28c</name>
    <dbReference type="NCBI Taxonomy" id="1416333"/>
    <lineage>
        <taxon>Eukaryota</taxon>
        <taxon>Discoba</taxon>
        <taxon>Euglenozoa</taxon>
        <taxon>Kinetoplastea</taxon>
        <taxon>Metakinetoplastina</taxon>
        <taxon>Trypanosomatida</taxon>
        <taxon>Trypanosomatidae</taxon>
        <taxon>Trypanosoma</taxon>
        <taxon>Schizotrypanum</taxon>
    </lineage>
</organism>
<keyword evidence="5" id="KW-1133">Transmembrane helix</keyword>
<dbReference type="InterPro" id="IPR021151">
    <property type="entry name" value="GINS_A"/>
</dbReference>
<feature type="transmembrane region" description="Helical" evidence="5">
    <location>
        <begin position="6"/>
        <end position="25"/>
    </location>
</feature>
<dbReference type="SUPFAM" id="SSF160059">
    <property type="entry name" value="PriA/YqbF domain"/>
    <property type="match status" value="1"/>
</dbReference>
<sequence length="238" mass="27173">MLWHLLQPRVTCICFFSSICVYFFFPTSLLVGLKTNVYATHVYIYIYIYRLCAGRGGEVAMIKSYFDLFDILINEETVPVTFLVPSFSLGRDIHARTTDGEALEEVRAGSVATVPLWAAVALRQEGYLVPQVPPRYTTSVFREFKTDPLAVSLHKKSPYYYEAGLLLCAMLPINEGNRLAAQLFRLYQLRYLKVIHAASKKGFDLSDVREKLCESERELLDALIGGLEDERQWHHSAF</sequence>
<evidence type="ECO:0000313" key="8">
    <source>
        <dbReference type="Proteomes" id="UP000017861"/>
    </source>
</evidence>
<evidence type="ECO:0000259" key="6">
    <source>
        <dbReference type="Pfam" id="PF05916"/>
    </source>
</evidence>
<dbReference type="InterPro" id="IPR010492">
    <property type="entry name" value="GINS_Psf3"/>
</dbReference>
<feature type="domain" description="GINS subunit" evidence="6">
    <location>
        <begin position="136"/>
        <end position="234"/>
    </location>
</feature>
<dbReference type="InterPro" id="IPR036224">
    <property type="entry name" value="GINS_bundle-like_dom_sf"/>
</dbReference>
<dbReference type="Gene3D" id="1.20.58.2050">
    <property type="match status" value="1"/>
</dbReference>
<evidence type="ECO:0000256" key="5">
    <source>
        <dbReference type="SAM" id="Phobius"/>
    </source>
</evidence>
<dbReference type="EMBL" id="AYLP01000411">
    <property type="protein sequence ID" value="ESS60721.1"/>
    <property type="molecule type" value="Genomic_DNA"/>
</dbReference>
<keyword evidence="5" id="KW-0812">Transmembrane</keyword>
<dbReference type="InterPro" id="IPR038437">
    <property type="entry name" value="GINS_Psf3_sf"/>
</dbReference>
<keyword evidence="4" id="KW-0539">Nucleus</keyword>
<evidence type="ECO:0000313" key="7">
    <source>
        <dbReference type="EMBL" id="ESS60721.1"/>
    </source>
</evidence>
<dbReference type="PANTHER" id="PTHR22768">
    <property type="entry name" value="DNA REPLICATION COMPLEX GINS PROTEIN PSF3"/>
    <property type="match status" value="1"/>
</dbReference>
<dbReference type="GO" id="GO:1902975">
    <property type="term" value="P:mitotic DNA replication initiation"/>
    <property type="evidence" value="ECO:0007669"/>
    <property type="project" value="TreeGrafter"/>
</dbReference>
<evidence type="ECO:0000256" key="2">
    <source>
        <dbReference type="ARBA" id="ARBA00006343"/>
    </source>
</evidence>
<dbReference type="VEuPathDB" id="TriTrypDB:TCDM_11737"/>
<dbReference type="SUPFAM" id="SSF158573">
    <property type="entry name" value="GINS helical bundle-like"/>
    <property type="match status" value="1"/>
</dbReference>
<keyword evidence="3" id="KW-0235">DNA replication</keyword>
<accession>V5CZR6</accession>
<proteinExistence type="inferred from homology"/>
<dbReference type="GO" id="GO:0000811">
    <property type="term" value="C:GINS complex"/>
    <property type="evidence" value="ECO:0007669"/>
    <property type="project" value="TreeGrafter"/>
</dbReference>
<reference evidence="7 8" key="1">
    <citation type="journal article" date="2014" name="Genome Announc.">
        <title>Trypanosoma cruzi Clone Dm28c Draft Genome Sequence.</title>
        <authorList>
            <person name="Grisard E.C."/>
            <person name="Teixeira S.M."/>
            <person name="de Almeida L.G."/>
            <person name="Stoco P.H."/>
            <person name="Gerber A.L."/>
            <person name="Talavera-Lopez C."/>
            <person name="Lima O.C."/>
            <person name="Andersson B."/>
            <person name="de Vasconcelos A.T."/>
        </authorList>
    </citation>
    <scope>NUCLEOTIDE SEQUENCE [LARGE SCALE GENOMIC DNA]</scope>
    <source>
        <strain evidence="7 8">Dm28c</strain>
    </source>
</reference>
<dbReference type="AlphaFoldDB" id="V5CZR6"/>
<evidence type="ECO:0000256" key="1">
    <source>
        <dbReference type="ARBA" id="ARBA00004123"/>
    </source>
</evidence>
<comment type="subcellular location">
    <subcellularLocation>
        <location evidence="1">Nucleus</location>
    </subcellularLocation>
</comment>
<dbReference type="Pfam" id="PF05916">
    <property type="entry name" value="Sld5"/>
    <property type="match status" value="1"/>
</dbReference>
<evidence type="ECO:0000256" key="4">
    <source>
        <dbReference type="ARBA" id="ARBA00023242"/>
    </source>
</evidence>
<dbReference type="Proteomes" id="UP000017861">
    <property type="component" value="Unassembled WGS sequence"/>
</dbReference>
<comment type="similarity">
    <text evidence="2">Belongs to the GINS3/PSF3 family.</text>
</comment>
<protein>
    <recommendedName>
        <fullName evidence="6">GINS subunit domain-containing protein</fullName>
    </recommendedName>
</protein>
<dbReference type="OrthoDB" id="10251744at2759"/>
<keyword evidence="5" id="KW-0472">Membrane</keyword>
<evidence type="ECO:0000256" key="3">
    <source>
        <dbReference type="ARBA" id="ARBA00022705"/>
    </source>
</evidence>